<evidence type="ECO:0000313" key="1">
    <source>
        <dbReference type="EMBL" id="QBK87362.1"/>
    </source>
</evidence>
<gene>
    <name evidence="1" type="ORF">LCMAC201_02720</name>
</gene>
<name>A0A481YW00_9VIRU</name>
<organism evidence="1">
    <name type="scientific">Marseillevirus LCMAC201</name>
    <dbReference type="NCBI Taxonomy" id="2506605"/>
    <lineage>
        <taxon>Viruses</taxon>
        <taxon>Varidnaviria</taxon>
        <taxon>Bamfordvirae</taxon>
        <taxon>Nucleocytoviricota</taxon>
        <taxon>Megaviricetes</taxon>
        <taxon>Pimascovirales</taxon>
        <taxon>Pimascovirales incertae sedis</taxon>
        <taxon>Marseilleviridae</taxon>
    </lineage>
</organism>
<proteinExistence type="predicted"/>
<dbReference type="EMBL" id="MK500349">
    <property type="protein sequence ID" value="QBK87362.1"/>
    <property type="molecule type" value="Genomic_DNA"/>
</dbReference>
<accession>A0A481YW00</accession>
<reference evidence="1" key="1">
    <citation type="journal article" date="2019" name="MBio">
        <title>Virus Genomes from Deep Sea Sediments Expand the Ocean Megavirome and Support Independent Origins of Viral Gigantism.</title>
        <authorList>
            <person name="Backstrom D."/>
            <person name="Yutin N."/>
            <person name="Jorgensen S.L."/>
            <person name="Dharamshi J."/>
            <person name="Homa F."/>
            <person name="Zaremba-Niedwiedzka K."/>
            <person name="Spang A."/>
            <person name="Wolf Y.I."/>
            <person name="Koonin E.V."/>
            <person name="Ettema T.J."/>
        </authorList>
    </citation>
    <scope>NUCLEOTIDE SEQUENCE</scope>
</reference>
<sequence>MDENIKNALKMMVDNGSEGNIGEYHVSDGKVYQELLDDGHDFSCGTCWSVVDLESTTAGCQCYGCQMGDDQEHLILAQR</sequence>
<protein>
    <submittedName>
        <fullName evidence="1">Uncharacterized protein</fullName>
    </submittedName>
</protein>